<gene>
    <name evidence="8" type="ORF">I6E12_05655</name>
</gene>
<name>A0ABS9CF11_9BACT</name>
<sequence>MKVASMAMLLPIIACSCSMMHEDMGECKQELRLKFKYDKNMKFADAFSSQVKTLSLHAYNKNGEMVFDKTEAVSDIEAAGGYITLDIRPCVYSLQVWAEGENVYDGSYKYSTKGKAEDGIENLDCKINRDGRKVDHDLNALYHGMMGNVDLRMDDYGVKTFTMPLTKNTNNIKVVIQNASGKKLKASDFSFEIDDDNSWLDCYNDNIKEDSITYRPWSQYDGIVGAEESETQVSAVVAEMTVNRLFANKNPRLKVYNNENGKLVFNIPLVDYALLVKGNYNKDMTDQDYLDRQDEYSFVFFVDDGMNWLSASIFVNSWRVVLQNVDM</sequence>
<dbReference type="PROSITE" id="PS51257">
    <property type="entry name" value="PROKAR_LIPOPROTEIN"/>
    <property type="match status" value="1"/>
</dbReference>
<evidence type="ECO:0000313" key="8">
    <source>
        <dbReference type="EMBL" id="MCF2563593.1"/>
    </source>
</evidence>
<dbReference type="Proteomes" id="UP001200470">
    <property type="component" value="Unassembled WGS sequence"/>
</dbReference>
<dbReference type="RefSeq" id="WP_301637931.1">
    <property type="nucleotide sequence ID" value="NZ_JADYTN010000009.1"/>
</dbReference>
<comment type="similarity">
    <text evidence="2">Belongs to the bacteroidetes fimbrillin superfamily. FimB/Mfa2 family.</text>
</comment>
<accession>A0ABS9CF11</accession>
<comment type="caution">
    <text evidence="8">The sequence shown here is derived from an EMBL/GenBank/DDBJ whole genome shotgun (WGS) entry which is preliminary data.</text>
</comment>
<keyword evidence="7" id="KW-0449">Lipoprotein</keyword>
<reference evidence="8 9" key="1">
    <citation type="submission" date="2020-12" db="EMBL/GenBank/DDBJ databases">
        <title>Whole genome sequences of gut porcine anaerobes.</title>
        <authorList>
            <person name="Kubasova T."/>
            <person name="Jahodarova E."/>
            <person name="Rychlik I."/>
        </authorList>
    </citation>
    <scope>NUCLEOTIDE SEQUENCE [LARGE SCALE GENOMIC DNA]</scope>
    <source>
        <strain evidence="8 9">An925</strain>
    </source>
</reference>
<keyword evidence="6" id="KW-0998">Cell outer membrane</keyword>
<keyword evidence="5" id="KW-0564">Palmitate</keyword>
<evidence type="ECO:0000256" key="4">
    <source>
        <dbReference type="ARBA" id="ARBA00023136"/>
    </source>
</evidence>
<evidence type="ECO:0000256" key="1">
    <source>
        <dbReference type="ARBA" id="ARBA00004442"/>
    </source>
</evidence>
<proteinExistence type="inferred from homology"/>
<evidence type="ECO:0000256" key="2">
    <source>
        <dbReference type="ARBA" id="ARBA00007248"/>
    </source>
</evidence>
<dbReference type="Gene3D" id="2.60.40.2100">
    <property type="match status" value="1"/>
</dbReference>
<dbReference type="InterPro" id="IPR014941">
    <property type="entry name" value="FimB/Mfa2/Mfa3"/>
</dbReference>
<evidence type="ECO:0000256" key="5">
    <source>
        <dbReference type="ARBA" id="ARBA00023139"/>
    </source>
</evidence>
<dbReference type="EMBL" id="JADYTN010000009">
    <property type="protein sequence ID" value="MCF2563593.1"/>
    <property type="molecule type" value="Genomic_DNA"/>
</dbReference>
<dbReference type="Gene3D" id="2.60.40.2090">
    <property type="match status" value="1"/>
</dbReference>
<evidence type="ECO:0000256" key="7">
    <source>
        <dbReference type="ARBA" id="ARBA00023288"/>
    </source>
</evidence>
<dbReference type="Pfam" id="PF08842">
    <property type="entry name" value="Mfa2"/>
    <property type="match status" value="1"/>
</dbReference>
<keyword evidence="9" id="KW-1185">Reference proteome</keyword>
<evidence type="ECO:0000313" key="9">
    <source>
        <dbReference type="Proteomes" id="UP001200470"/>
    </source>
</evidence>
<organism evidence="8 9">
    <name type="scientific">Xylanibacter brevis</name>
    <dbReference type="NCBI Taxonomy" id="83231"/>
    <lineage>
        <taxon>Bacteria</taxon>
        <taxon>Pseudomonadati</taxon>
        <taxon>Bacteroidota</taxon>
        <taxon>Bacteroidia</taxon>
        <taxon>Bacteroidales</taxon>
        <taxon>Prevotellaceae</taxon>
        <taxon>Xylanibacter</taxon>
    </lineage>
</organism>
<comment type="subcellular location">
    <subcellularLocation>
        <location evidence="1">Cell outer membrane</location>
    </subcellularLocation>
</comment>
<keyword evidence="3" id="KW-0732">Signal</keyword>
<protein>
    <submittedName>
        <fullName evidence="8">FimB/Mfa2 family fimbrial subunit</fullName>
    </submittedName>
</protein>
<evidence type="ECO:0000256" key="3">
    <source>
        <dbReference type="ARBA" id="ARBA00022729"/>
    </source>
</evidence>
<keyword evidence="4" id="KW-0472">Membrane</keyword>
<evidence type="ECO:0000256" key="6">
    <source>
        <dbReference type="ARBA" id="ARBA00023237"/>
    </source>
</evidence>